<proteinExistence type="predicted"/>
<evidence type="ECO:0000313" key="1">
    <source>
        <dbReference type="EMBL" id="AWB65305.1"/>
    </source>
</evidence>
<dbReference type="AlphaFoldDB" id="A0A2S0VM70"/>
<dbReference type="RefSeq" id="WP_108601382.1">
    <property type="nucleotide sequence ID" value="NZ_CP026604.1"/>
</dbReference>
<dbReference type="Gene3D" id="3.90.1720.10">
    <property type="entry name" value="endopeptidase domain like (from Nostoc punctiforme)"/>
    <property type="match status" value="1"/>
</dbReference>
<dbReference type="Pfam" id="PF05708">
    <property type="entry name" value="Peptidase_C92"/>
    <property type="match status" value="1"/>
</dbReference>
<evidence type="ECO:0000313" key="2">
    <source>
        <dbReference type="Proteomes" id="UP000244441"/>
    </source>
</evidence>
<dbReference type="OrthoDB" id="6117294at2"/>
<dbReference type="InterPro" id="IPR038765">
    <property type="entry name" value="Papain-like_cys_pep_sf"/>
</dbReference>
<dbReference type="InterPro" id="IPR024453">
    <property type="entry name" value="Peptidase_C92"/>
</dbReference>
<keyword evidence="2" id="KW-1185">Reference proteome</keyword>
<dbReference type="EMBL" id="CP026604">
    <property type="protein sequence ID" value="AWB65305.1"/>
    <property type="molecule type" value="Genomic_DNA"/>
</dbReference>
<organism evidence="1 2">
    <name type="scientific">Saccharobesus litoralis</name>
    <dbReference type="NCBI Taxonomy" id="2172099"/>
    <lineage>
        <taxon>Bacteria</taxon>
        <taxon>Pseudomonadati</taxon>
        <taxon>Pseudomonadota</taxon>
        <taxon>Gammaproteobacteria</taxon>
        <taxon>Alteromonadales</taxon>
        <taxon>Alteromonadaceae</taxon>
        <taxon>Saccharobesus</taxon>
    </lineage>
</organism>
<dbReference type="KEGG" id="cate:C2869_02085"/>
<evidence type="ECO:0008006" key="3">
    <source>
        <dbReference type="Google" id="ProtNLM"/>
    </source>
</evidence>
<reference evidence="1 2" key="1">
    <citation type="submission" date="2018-01" db="EMBL/GenBank/DDBJ databases">
        <title>Genome sequence of a Cantenovulum-like bacteria.</title>
        <authorList>
            <person name="Tan W.R."/>
            <person name="Lau N.-S."/>
            <person name="Go F."/>
            <person name="Amirul A.-A.A."/>
        </authorList>
    </citation>
    <scope>NUCLEOTIDE SEQUENCE [LARGE SCALE GENOMIC DNA]</scope>
    <source>
        <strain evidence="1 2">CCB-QB4</strain>
    </source>
</reference>
<accession>A0A2S0VM70</accession>
<protein>
    <recommendedName>
        <fullName evidence="3">Permuted papain-like amidase enzyme, YaeF/YiiX, C92 family</fullName>
    </recommendedName>
</protein>
<dbReference type="SUPFAM" id="SSF54001">
    <property type="entry name" value="Cysteine proteinases"/>
    <property type="match status" value="1"/>
</dbReference>
<sequence>MDLSQLTPKLKSGDIIFTSIPNVLYQAIEQATQSPTSHVGLVLNIKGQWMVAESRVPLSCYTPLEAFIHRSKNHWFSVKRLPQTLSASEIATMQQYCEQHLNEWYGLGFNYDSDKQFCSKFVFDAYRTALHVDIGQLKTFEQLLTENPNTPLLFWKLWFLGCIPWHRQTITPQSMYLDPKLLDVA</sequence>
<gene>
    <name evidence="1" type="ORF">C2869_02085</name>
</gene>
<name>A0A2S0VM70_9ALTE</name>
<dbReference type="Proteomes" id="UP000244441">
    <property type="component" value="Chromosome"/>
</dbReference>